<evidence type="ECO:0000256" key="3">
    <source>
        <dbReference type="PROSITE-ProRule" id="PRU00023"/>
    </source>
</evidence>
<evidence type="ECO:0000313" key="6">
    <source>
        <dbReference type="Proteomes" id="UP000515811"/>
    </source>
</evidence>
<dbReference type="Pfam" id="PF13857">
    <property type="entry name" value="Ank_5"/>
    <property type="match status" value="1"/>
</dbReference>
<dbReference type="KEGG" id="drg:H9K76_12375"/>
<dbReference type="InterPro" id="IPR036770">
    <property type="entry name" value="Ankyrin_rpt-contain_sf"/>
</dbReference>
<dbReference type="RefSeq" id="WP_187595738.1">
    <property type="nucleotide sequence ID" value="NZ_CP060714.1"/>
</dbReference>
<dbReference type="SMART" id="SM00248">
    <property type="entry name" value="ANK"/>
    <property type="match status" value="5"/>
</dbReference>
<feature type="repeat" description="ANK" evidence="3">
    <location>
        <begin position="100"/>
        <end position="132"/>
    </location>
</feature>
<dbReference type="Pfam" id="PF12796">
    <property type="entry name" value="Ank_2"/>
    <property type="match status" value="1"/>
</dbReference>
<feature type="repeat" description="ANK" evidence="3">
    <location>
        <begin position="166"/>
        <end position="198"/>
    </location>
</feature>
<dbReference type="PANTHER" id="PTHR24171">
    <property type="entry name" value="ANKYRIN REPEAT DOMAIN-CONTAINING PROTEIN 39-RELATED"/>
    <property type="match status" value="1"/>
</dbReference>
<name>A0A7G9RIP0_9BURK</name>
<dbReference type="Gene3D" id="1.25.40.20">
    <property type="entry name" value="Ankyrin repeat-containing domain"/>
    <property type="match status" value="1"/>
</dbReference>
<evidence type="ECO:0000256" key="1">
    <source>
        <dbReference type="ARBA" id="ARBA00022737"/>
    </source>
</evidence>
<sequence>MNQVTSSSASRRQVLTALAALGFTAVPAMSRAGSFDDFFTAIIRDNPSAIQTLLKRGFDPNTRNAGGEPPLVFALQKGSLRAFDAILQAKGTNVELRNKKDESPLMIAAIQGKVDVAKALIARDADVNKTGWTPLHYAASCTTDQAVPMIQLLLEHYAYIDAASPNGTTPLMMAVSYGTAEASRLLIEEGADPALRNDKGMTAVDFAKKADRNDMAELVANALKNRRPRPAAGSGGVLPAQAPTPAPAAAPVPKGTW</sequence>
<dbReference type="AlphaFoldDB" id="A0A7G9RIP0"/>
<protein>
    <submittedName>
        <fullName evidence="5">Ankyrin repeat domain-containing protein</fullName>
    </submittedName>
</protein>
<dbReference type="PROSITE" id="PS50297">
    <property type="entry name" value="ANK_REP_REGION"/>
    <property type="match status" value="2"/>
</dbReference>
<proteinExistence type="predicted"/>
<evidence type="ECO:0000256" key="4">
    <source>
        <dbReference type="SAM" id="MobiDB-lite"/>
    </source>
</evidence>
<dbReference type="PROSITE" id="PS50088">
    <property type="entry name" value="ANK_REPEAT"/>
    <property type="match status" value="3"/>
</dbReference>
<dbReference type="EMBL" id="CP060714">
    <property type="protein sequence ID" value="QNN55465.1"/>
    <property type="molecule type" value="Genomic_DNA"/>
</dbReference>
<reference evidence="5 6" key="1">
    <citation type="submission" date="2020-08" db="EMBL/GenBank/DDBJ databases">
        <title>Genome sequence of Diaphorobacter ruginosibacter DSM 27467T.</title>
        <authorList>
            <person name="Hyun D.-W."/>
            <person name="Bae J.-W."/>
        </authorList>
    </citation>
    <scope>NUCLEOTIDE SEQUENCE [LARGE SCALE GENOMIC DNA]</scope>
    <source>
        <strain evidence="5 6">DSM 27467</strain>
    </source>
</reference>
<dbReference type="SUPFAM" id="SSF48403">
    <property type="entry name" value="Ankyrin repeat"/>
    <property type="match status" value="1"/>
</dbReference>
<evidence type="ECO:0000313" key="5">
    <source>
        <dbReference type="EMBL" id="QNN55465.1"/>
    </source>
</evidence>
<dbReference type="Proteomes" id="UP000515811">
    <property type="component" value="Chromosome"/>
</dbReference>
<gene>
    <name evidence="5" type="ORF">H9K76_12375</name>
</gene>
<keyword evidence="2 3" id="KW-0040">ANK repeat</keyword>
<dbReference type="InterPro" id="IPR002110">
    <property type="entry name" value="Ankyrin_rpt"/>
</dbReference>
<accession>A0A7G9RIP0</accession>
<feature type="region of interest" description="Disordered" evidence="4">
    <location>
        <begin position="224"/>
        <end position="257"/>
    </location>
</feature>
<keyword evidence="6" id="KW-1185">Reference proteome</keyword>
<organism evidence="5 6">
    <name type="scientific">Diaphorobacter ruginosibacter</name>
    <dbReference type="NCBI Taxonomy" id="1715720"/>
    <lineage>
        <taxon>Bacteria</taxon>
        <taxon>Pseudomonadati</taxon>
        <taxon>Pseudomonadota</taxon>
        <taxon>Betaproteobacteria</taxon>
        <taxon>Burkholderiales</taxon>
        <taxon>Comamonadaceae</taxon>
        <taxon>Diaphorobacter</taxon>
    </lineage>
</organism>
<dbReference type="PANTHER" id="PTHR24171:SF8">
    <property type="entry name" value="BRCA1-ASSOCIATED RING DOMAIN PROTEIN 1"/>
    <property type="match status" value="1"/>
</dbReference>
<feature type="repeat" description="ANK" evidence="3">
    <location>
        <begin position="130"/>
        <end position="165"/>
    </location>
</feature>
<keyword evidence="1" id="KW-0677">Repeat</keyword>
<evidence type="ECO:0000256" key="2">
    <source>
        <dbReference type="ARBA" id="ARBA00023043"/>
    </source>
</evidence>